<evidence type="ECO:0000313" key="3">
    <source>
        <dbReference type="EMBL" id="OAG18122.1"/>
    </source>
</evidence>
<dbReference type="VEuPathDB" id="FungiDB:CC77DRAFT_1022367"/>
<gene>
    <name evidence="4" type="ORF">AA0117_g5537</name>
    <name evidence="3" type="ORF">CC77DRAFT_1022367</name>
</gene>
<dbReference type="OMA" id="EMIYKEM"/>
<feature type="region of interest" description="Disordered" evidence="2">
    <location>
        <begin position="83"/>
        <end position="121"/>
    </location>
</feature>
<dbReference type="GeneID" id="29111041"/>
<feature type="repeat" description="PPR" evidence="1">
    <location>
        <begin position="362"/>
        <end position="392"/>
    </location>
</feature>
<dbReference type="InterPro" id="IPR002885">
    <property type="entry name" value="PPR_rpt"/>
</dbReference>
<dbReference type="PANTHER" id="PTHR47934">
    <property type="entry name" value="PENTATRICOPEPTIDE REPEAT-CONTAINING PROTEIN PET309, MITOCHONDRIAL"/>
    <property type="match status" value="1"/>
</dbReference>
<dbReference type="PROSITE" id="PS51375">
    <property type="entry name" value="PPR"/>
    <property type="match status" value="2"/>
</dbReference>
<dbReference type="Proteomes" id="UP000291422">
    <property type="component" value="Unassembled WGS sequence"/>
</dbReference>
<feature type="repeat" description="PPR" evidence="1">
    <location>
        <begin position="448"/>
        <end position="483"/>
    </location>
</feature>
<dbReference type="Gene3D" id="1.25.40.10">
    <property type="entry name" value="Tetratricopeptide repeat domain"/>
    <property type="match status" value="2"/>
</dbReference>
<dbReference type="NCBIfam" id="TIGR00756">
    <property type="entry name" value="PPR"/>
    <property type="match status" value="2"/>
</dbReference>
<feature type="compositionally biased region" description="Basic and acidic residues" evidence="2">
    <location>
        <begin position="103"/>
        <end position="117"/>
    </location>
</feature>
<evidence type="ECO:0000313" key="6">
    <source>
        <dbReference type="Proteomes" id="UP000291422"/>
    </source>
</evidence>
<dbReference type="GO" id="GO:0007005">
    <property type="term" value="P:mitochondrion organization"/>
    <property type="evidence" value="ECO:0007669"/>
    <property type="project" value="TreeGrafter"/>
</dbReference>
<dbReference type="GO" id="GO:0006396">
    <property type="term" value="P:RNA processing"/>
    <property type="evidence" value="ECO:0007669"/>
    <property type="project" value="TreeGrafter"/>
</dbReference>
<reference evidence="3 5" key="1">
    <citation type="submission" date="2016-05" db="EMBL/GenBank/DDBJ databases">
        <title>Comparative analysis of secretome profiles of manganese(II)-oxidizing ascomycete fungi.</title>
        <authorList>
            <consortium name="DOE Joint Genome Institute"/>
            <person name="Zeiner C.A."/>
            <person name="Purvine S.O."/>
            <person name="Zink E.M."/>
            <person name="Wu S."/>
            <person name="Pasa-Tolic L."/>
            <person name="Chaput D.L."/>
            <person name="Haridas S."/>
            <person name="Grigoriev I.V."/>
            <person name="Santelli C.M."/>
            <person name="Hansel C.M."/>
        </authorList>
    </citation>
    <scope>NUCLEOTIDE SEQUENCE [LARGE SCALE GENOMIC DNA]</scope>
    <source>
        <strain evidence="3 5">SRC1lrK2f</strain>
    </source>
</reference>
<keyword evidence="5" id="KW-1185">Reference proteome</keyword>
<dbReference type="GO" id="GO:0003729">
    <property type="term" value="F:mRNA binding"/>
    <property type="evidence" value="ECO:0007669"/>
    <property type="project" value="TreeGrafter"/>
</dbReference>
<dbReference type="InterPro" id="IPR051114">
    <property type="entry name" value="Mito_RNA_Proc_CCM1"/>
</dbReference>
<reference evidence="4" key="3">
    <citation type="journal article" date="2019" name="J. ISSAAS">
        <title>Genomics, evolutionary history and diagnostics of the Alternaria alternata species group including apple and Asian pear pathotypes.</title>
        <authorList>
            <person name="Armitage A.D."/>
            <person name="Cockerton H.M."/>
            <person name="Sreenivasaprasad S."/>
            <person name="Woodhall J."/>
            <person name="Lane C."/>
            <person name="Harrison R.J."/>
            <person name="Clarkson J.P."/>
        </authorList>
    </citation>
    <scope>NUCLEOTIDE SEQUENCE</scope>
    <source>
        <strain evidence="4">FERA 1177</strain>
    </source>
</reference>
<sequence>MSLLRTLDRTSAVSNTAHARPFLTFLYPRHEDTPSKRRFSKKAIDNARRLPEPTTARMGTFFVNALVRAASCPKHAQLLHTLRGVETAPPKHQTTRGQSTWSKSEEDGSDPRPERKGPLKKVQRFAEKELQALIDYYGMEIDTRPEAEVPDDGNLVWNVGDSHVPWPLRDPSDAVHIDELQTLLKNEEAPHQHVYDAYKKLQSPGVVYLDTLTIRALLHHLAVVERPTPIAAQRFLSILDDMKTAHIHITRSEWTSAIHLTGRAMGTVSEDDLQASLRIWQDMERRAGLKGGYVTFNVLFNIAVKAGKYSLAETFMKEMQDRKVPMHRHYRVALLYYYGVLQNGNAVRRAYLDIVSAGDIVDTVVMNAVIAALMRAGEPSAAEQVFERMKRLHAMRTTTAPGHVFFNRKWRHGRLLGLRFRDETRRLKRESKDEELKQLQDFAPIGPDSRTYGILIRHHAAVAGNIDRVNELLQEMKWNSVPLDGTIFIVVFQGFNSFGGVRYTSWTAFRLEKIWHQYLQSLSQNLERTWLSSLAVIAALKAFGRCTTPERTLKAWEEIRALWQPDEQELEAVMMVLRKLVPSQLETTSSPGFFDGKRPS</sequence>
<dbReference type="AlphaFoldDB" id="A0A177DGB2"/>
<evidence type="ECO:0000313" key="4">
    <source>
        <dbReference type="EMBL" id="RYN76506.1"/>
    </source>
</evidence>
<proteinExistence type="predicted"/>
<dbReference type="PANTHER" id="PTHR47934:SF6">
    <property type="entry name" value="MITOCHONDRIAL GROUP I INTRON SPLICING FACTOR CCM1-RELATED"/>
    <property type="match status" value="1"/>
</dbReference>
<protein>
    <recommendedName>
        <fullName evidence="7">Pentatricopeptide repeat protein</fullName>
    </recommendedName>
</protein>
<dbReference type="Proteomes" id="UP000077248">
    <property type="component" value="Unassembled WGS sequence"/>
</dbReference>
<dbReference type="RefSeq" id="XP_018383543.1">
    <property type="nucleotide sequence ID" value="XM_018525447.1"/>
</dbReference>
<dbReference type="InterPro" id="IPR011990">
    <property type="entry name" value="TPR-like_helical_dom_sf"/>
</dbReference>
<evidence type="ECO:0008006" key="7">
    <source>
        <dbReference type="Google" id="ProtNLM"/>
    </source>
</evidence>
<evidence type="ECO:0000256" key="2">
    <source>
        <dbReference type="SAM" id="MobiDB-lite"/>
    </source>
</evidence>
<dbReference type="EMBL" id="PDXD01000011">
    <property type="protein sequence ID" value="RYN76506.1"/>
    <property type="molecule type" value="Genomic_DNA"/>
</dbReference>
<name>A0A177DGB2_ALTAL</name>
<dbReference type="STRING" id="5599.A0A177DGB2"/>
<dbReference type="Pfam" id="PF01535">
    <property type="entry name" value="PPR"/>
    <property type="match status" value="2"/>
</dbReference>
<organism evidence="3 5">
    <name type="scientific">Alternaria alternata</name>
    <name type="common">Alternaria rot fungus</name>
    <name type="synonym">Torula alternata</name>
    <dbReference type="NCBI Taxonomy" id="5599"/>
    <lineage>
        <taxon>Eukaryota</taxon>
        <taxon>Fungi</taxon>
        <taxon>Dikarya</taxon>
        <taxon>Ascomycota</taxon>
        <taxon>Pezizomycotina</taxon>
        <taxon>Dothideomycetes</taxon>
        <taxon>Pleosporomycetidae</taxon>
        <taxon>Pleosporales</taxon>
        <taxon>Pleosporineae</taxon>
        <taxon>Pleosporaceae</taxon>
        <taxon>Alternaria</taxon>
        <taxon>Alternaria sect. Alternaria</taxon>
        <taxon>Alternaria alternata complex</taxon>
    </lineage>
</organism>
<dbReference type="GO" id="GO:0005739">
    <property type="term" value="C:mitochondrion"/>
    <property type="evidence" value="ECO:0007669"/>
    <property type="project" value="TreeGrafter"/>
</dbReference>
<accession>A0A177DGB2</accession>
<dbReference type="KEGG" id="aalt:CC77DRAFT_1022367"/>
<evidence type="ECO:0000256" key="1">
    <source>
        <dbReference type="PROSITE-ProRule" id="PRU00708"/>
    </source>
</evidence>
<evidence type="ECO:0000313" key="5">
    <source>
        <dbReference type="Proteomes" id="UP000077248"/>
    </source>
</evidence>
<dbReference type="EMBL" id="KV441484">
    <property type="protein sequence ID" value="OAG18122.1"/>
    <property type="molecule type" value="Genomic_DNA"/>
</dbReference>
<reference evidence="6" key="2">
    <citation type="journal article" date="2019" name="bioRxiv">
        <title>Genomics, evolutionary history and diagnostics of the Alternaria alternata species group including apple and Asian pear pathotypes.</title>
        <authorList>
            <person name="Armitage A.D."/>
            <person name="Cockerton H.M."/>
            <person name="Sreenivasaprasad S."/>
            <person name="Woodhall J.W."/>
            <person name="Lane C.R."/>
            <person name="Harrison R.J."/>
            <person name="Clarkson J.P."/>
        </authorList>
    </citation>
    <scope>NUCLEOTIDE SEQUENCE [LARGE SCALE GENOMIC DNA]</scope>
    <source>
        <strain evidence="6">FERA 1177</strain>
    </source>
</reference>